<dbReference type="OrthoDB" id="2168082at2"/>
<dbReference type="Gene3D" id="3.40.50.2300">
    <property type="match status" value="1"/>
</dbReference>
<protein>
    <submittedName>
        <fullName evidence="4">DNA-binding response regulator, LytR/AlgR family</fullName>
    </submittedName>
</protein>
<reference evidence="5" key="1">
    <citation type="submission" date="2016-10" db="EMBL/GenBank/DDBJ databases">
        <authorList>
            <person name="Varghese N."/>
            <person name="Submissions S."/>
        </authorList>
    </citation>
    <scope>NUCLEOTIDE SEQUENCE [LARGE SCALE GENOMIC DNA]</scope>
    <source>
        <strain evidence="5">DSM 3695</strain>
    </source>
</reference>
<keyword evidence="4" id="KW-0238">DNA-binding</keyword>
<dbReference type="Pfam" id="PF00072">
    <property type="entry name" value="Response_reg"/>
    <property type="match status" value="1"/>
</dbReference>
<feature type="modified residue" description="4-aspartylphosphate" evidence="1">
    <location>
        <position position="55"/>
    </location>
</feature>
<evidence type="ECO:0000259" key="3">
    <source>
        <dbReference type="PROSITE" id="PS50930"/>
    </source>
</evidence>
<proteinExistence type="predicted"/>
<dbReference type="SUPFAM" id="SSF52172">
    <property type="entry name" value="CheY-like"/>
    <property type="match status" value="1"/>
</dbReference>
<keyword evidence="1" id="KW-0597">Phosphoprotein</keyword>
<evidence type="ECO:0000259" key="2">
    <source>
        <dbReference type="PROSITE" id="PS50110"/>
    </source>
</evidence>
<evidence type="ECO:0000313" key="4">
    <source>
        <dbReference type="EMBL" id="SEW42952.1"/>
    </source>
</evidence>
<evidence type="ECO:0000313" key="5">
    <source>
        <dbReference type="Proteomes" id="UP000199310"/>
    </source>
</evidence>
<dbReference type="SMART" id="SM00850">
    <property type="entry name" value="LytTR"/>
    <property type="match status" value="1"/>
</dbReference>
<feature type="domain" description="Response regulatory" evidence="2">
    <location>
        <begin position="2"/>
        <end position="115"/>
    </location>
</feature>
<dbReference type="InterPro" id="IPR011006">
    <property type="entry name" value="CheY-like_superfamily"/>
</dbReference>
<dbReference type="Pfam" id="PF04397">
    <property type="entry name" value="LytTR"/>
    <property type="match status" value="1"/>
</dbReference>
<organism evidence="4 5">
    <name type="scientific">Chitinophaga arvensicola</name>
    <dbReference type="NCBI Taxonomy" id="29529"/>
    <lineage>
        <taxon>Bacteria</taxon>
        <taxon>Pseudomonadati</taxon>
        <taxon>Bacteroidota</taxon>
        <taxon>Chitinophagia</taxon>
        <taxon>Chitinophagales</taxon>
        <taxon>Chitinophagaceae</taxon>
        <taxon>Chitinophaga</taxon>
    </lineage>
</organism>
<dbReference type="InterPro" id="IPR001789">
    <property type="entry name" value="Sig_transdc_resp-reg_receiver"/>
</dbReference>
<dbReference type="Proteomes" id="UP000199310">
    <property type="component" value="Unassembled WGS sequence"/>
</dbReference>
<dbReference type="RefSeq" id="WP_089896274.1">
    <property type="nucleotide sequence ID" value="NZ_FOJG01000001.1"/>
</dbReference>
<gene>
    <name evidence="4" type="ORF">SAMN04488122_3160</name>
</gene>
<dbReference type="GO" id="GO:0000156">
    <property type="term" value="F:phosphorelay response regulator activity"/>
    <property type="evidence" value="ECO:0007669"/>
    <property type="project" value="InterPro"/>
</dbReference>
<dbReference type="GO" id="GO:0003677">
    <property type="term" value="F:DNA binding"/>
    <property type="evidence" value="ECO:0007669"/>
    <property type="project" value="UniProtKB-KW"/>
</dbReference>
<dbReference type="PROSITE" id="PS50930">
    <property type="entry name" value="HTH_LYTTR"/>
    <property type="match status" value="1"/>
</dbReference>
<dbReference type="SMART" id="SM00448">
    <property type="entry name" value="REC"/>
    <property type="match status" value="1"/>
</dbReference>
<dbReference type="PANTHER" id="PTHR37299:SF1">
    <property type="entry name" value="STAGE 0 SPORULATION PROTEIN A HOMOLOG"/>
    <property type="match status" value="1"/>
</dbReference>
<accession>A0A1I0RP54</accession>
<dbReference type="InterPro" id="IPR046947">
    <property type="entry name" value="LytR-like"/>
</dbReference>
<dbReference type="PANTHER" id="PTHR37299">
    <property type="entry name" value="TRANSCRIPTIONAL REGULATOR-RELATED"/>
    <property type="match status" value="1"/>
</dbReference>
<dbReference type="InterPro" id="IPR007492">
    <property type="entry name" value="LytTR_DNA-bd_dom"/>
</dbReference>
<evidence type="ECO:0000256" key="1">
    <source>
        <dbReference type="PROSITE-ProRule" id="PRU00169"/>
    </source>
</evidence>
<name>A0A1I0RP54_9BACT</name>
<dbReference type="EMBL" id="FOJG01000001">
    <property type="protein sequence ID" value="SEW42952.1"/>
    <property type="molecule type" value="Genomic_DNA"/>
</dbReference>
<sequence length="257" mass="29926">MRIVIFEDEMHNAERLTQLLHKCNPDISIVAVISSVEEGIRWLAQQQPVDLMLMDIQLSDGNCFEIFSKTKVRTPIIFTTAYDGFALQAFKVNSIDYLLKPIDLDDLKNALKKYEQFRPATNYTVDISRIAEEFLRRDSTRFIGRINNQLIYVKAKDIAWLQFARGATWATTITNQRVPLDYSLDQIEQLLDRHQFFRINRQFIIQIDAIKKITTYYNSRLILQLAPDVDTDVIISRERVSEFKNWLEGKSENTPGG</sequence>
<feature type="domain" description="HTH LytTR-type" evidence="3">
    <location>
        <begin position="142"/>
        <end position="249"/>
    </location>
</feature>
<dbReference type="AlphaFoldDB" id="A0A1I0RP54"/>
<dbReference type="STRING" id="29529.SAMN04488122_3160"/>
<dbReference type="PROSITE" id="PS50110">
    <property type="entry name" value="RESPONSE_REGULATORY"/>
    <property type="match status" value="1"/>
</dbReference>
<dbReference type="Gene3D" id="2.40.50.1020">
    <property type="entry name" value="LytTr DNA-binding domain"/>
    <property type="match status" value="1"/>
</dbReference>
<keyword evidence="5" id="KW-1185">Reference proteome</keyword>